<protein>
    <submittedName>
        <fullName evidence="1">Uncharacterized protein</fullName>
    </submittedName>
</protein>
<accession>A0ACB8YXG2</accession>
<evidence type="ECO:0000313" key="2">
    <source>
        <dbReference type="Proteomes" id="UP001055811"/>
    </source>
</evidence>
<dbReference type="EMBL" id="CM042017">
    <property type="protein sequence ID" value="KAI3689982.1"/>
    <property type="molecule type" value="Genomic_DNA"/>
</dbReference>
<evidence type="ECO:0000313" key="1">
    <source>
        <dbReference type="EMBL" id="KAI3689982.1"/>
    </source>
</evidence>
<reference evidence="1 2" key="2">
    <citation type="journal article" date="2022" name="Mol. Ecol. Resour.">
        <title>The genomes of chicory, endive, great burdock and yacon provide insights into Asteraceae paleo-polyploidization history and plant inulin production.</title>
        <authorList>
            <person name="Fan W."/>
            <person name="Wang S."/>
            <person name="Wang H."/>
            <person name="Wang A."/>
            <person name="Jiang F."/>
            <person name="Liu H."/>
            <person name="Zhao H."/>
            <person name="Xu D."/>
            <person name="Zhang Y."/>
        </authorList>
    </citation>
    <scope>NUCLEOTIDE SEQUENCE [LARGE SCALE GENOMIC DNA]</scope>
    <source>
        <strain evidence="2">cv. Punajuju</strain>
        <tissue evidence="1">Leaves</tissue>
    </source>
</reference>
<keyword evidence="2" id="KW-1185">Reference proteome</keyword>
<comment type="caution">
    <text evidence="1">The sequence shown here is derived from an EMBL/GenBank/DDBJ whole genome shotgun (WGS) entry which is preliminary data.</text>
</comment>
<gene>
    <name evidence="1" type="ORF">L2E82_47955</name>
</gene>
<sequence>MEEINHFSHKEHPLKLVKLEIIIGASFDGSTRGGGDEKRGVIGCYACKKPISSSFAYGCIRCGHFMHKACTELPPTINQPSLYEHPLTLLDCGTAIFQILDIAQKAEADAIKEEARIKVEHEGHPQHTLTLQLPLTAFPCDACNTKDEGMDGGIDDDDNKDLLHFPMLEAFTDPLKLLHTENIGKNDDENSNINHWSHHHPLILITEAHNNMSGSSDEIEKRCPGCYCSGNRFLYRCETCNFNLDVNCAFLPNTIKHKSHKHPLIQVIDPDPDLVPLCNACNRNYHGINYACSKDCNFILDMYCAVRWPSSLAHRYCKGHEIPLTYPPVTDHPEDFFCEICETEMHPKMSG</sequence>
<reference evidence="2" key="1">
    <citation type="journal article" date="2022" name="Mol. Ecol. Resour.">
        <title>The genomes of chicory, endive, great burdock and yacon provide insights into Asteraceae palaeo-polyploidization history and plant inulin production.</title>
        <authorList>
            <person name="Fan W."/>
            <person name="Wang S."/>
            <person name="Wang H."/>
            <person name="Wang A."/>
            <person name="Jiang F."/>
            <person name="Liu H."/>
            <person name="Zhao H."/>
            <person name="Xu D."/>
            <person name="Zhang Y."/>
        </authorList>
    </citation>
    <scope>NUCLEOTIDE SEQUENCE [LARGE SCALE GENOMIC DNA]</scope>
    <source>
        <strain evidence="2">cv. Punajuju</strain>
    </source>
</reference>
<dbReference type="Proteomes" id="UP001055811">
    <property type="component" value="Linkage Group LG09"/>
</dbReference>
<proteinExistence type="predicted"/>
<organism evidence="1 2">
    <name type="scientific">Cichorium intybus</name>
    <name type="common">Chicory</name>
    <dbReference type="NCBI Taxonomy" id="13427"/>
    <lineage>
        <taxon>Eukaryota</taxon>
        <taxon>Viridiplantae</taxon>
        <taxon>Streptophyta</taxon>
        <taxon>Embryophyta</taxon>
        <taxon>Tracheophyta</taxon>
        <taxon>Spermatophyta</taxon>
        <taxon>Magnoliopsida</taxon>
        <taxon>eudicotyledons</taxon>
        <taxon>Gunneridae</taxon>
        <taxon>Pentapetalae</taxon>
        <taxon>asterids</taxon>
        <taxon>campanulids</taxon>
        <taxon>Asterales</taxon>
        <taxon>Asteraceae</taxon>
        <taxon>Cichorioideae</taxon>
        <taxon>Cichorieae</taxon>
        <taxon>Cichoriinae</taxon>
        <taxon>Cichorium</taxon>
    </lineage>
</organism>
<name>A0ACB8YXG2_CICIN</name>